<keyword evidence="1" id="KW-0175">Coiled coil</keyword>
<organism evidence="2 3">
    <name type="scientific">Spiroplasma culicicola AES-1</name>
    <dbReference type="NCBI Taxonomy" id="1276246"/>
    <lineage>
        <taxon>Bacteria</taxon>
        <taxon>Bacillati</taxon>
        <taxon>Mycoplasmatota</taxon>
        <taxon>Mollicutes</taxon>
        <taxon>Entomoplasmatales</taxon>
        <taxon>Spiroplasmataceae</taxon>
        <taxon>Spiroplasma</taxon>
    </lineage>
</organism>
<dbReference type="PATRIC" id="fig|1276246.3.peg.628"/>
<dbReference type="Proteomes" id="UP000019267">
    <property type="component" value="Chromosome"/>
</dbReference>
<feature type="coiled-coil region" evidence="1">
    <location>
        <begin position="111"/>
        <end position="149"/>
    </location>
</feature>
<dbReference type="RefSeq" id="WP_025363205.1">
    <property type="nucleotide sequence ID" value="NZ_CP006681.1"/>
</dbReference>
<dbReference type="EMBL" id="CP006681">
    <property type="protein sequence ID" value="AHI52970.1"/>
    <property type="molecule type" value="Genomic_DNA"/>
</dbReference>
<protein>
    <submittedName>
        <fullName evidence="2">Uncharacterized protein</fullName>
    </submittedName>
</protein>
<evidence type="ECO:0000313" key="3">
    <source>
        <dbReference type="Proteomes" id="UP000019267"/>
    </source>
</evidence>
<evidence type="ECO:0000313" key="2">
    <source>
        <dbReference type="EMBL" id="AHI52970.1"/>
    </source>
</evidence>
<gene>
    <name evidence="2" type="ORF">SCULI_v1c06290</name>
</gene>
<accession>W6A7V9</accession>
<dbReference type="AlphaFoldDB" id="W6A7V9"/>
<sequence>MNSKILRTNNHSMIIQIENVLDDYVREWIPDKEIFYRDQEYIYFIKFIEQKYGVGFNQELWIWESTVKNDIIQMQEKLIKEINRYIDSYNNFVAKKETLMPKLTKKCELLYAQQRIENKNLKLKLEQQNINFEQQTTNLKSELKNLKDILVKHGIKVE</sequence>
<dbReference type="HOGENOM" id="CLU_100217_0_0_14"/>
<proteinExistence type="predicted"/>
<keyword evidence="3" id="KW-1185">Reference proteome</keyword>
<dbReference type="KEGG" id="scq:SCULI_v1c06290"/>
<evidence type="ECO:0000256" key="1">
    <source>
        <dbReference type="SAM" id="Coils"/>
    </source>
</evidence>
<name>W6A7V9_9MOLU</name>
<reference evidence="2 3" key="1">
    <citation type="journal article" date="2014" name="Genome Biol. Evol.">
        <title>Molecular evolution of the substrate utilization strategies and putative virulence factors in mosquito-associated Spiroplasma species.</title>
        <authorList>
            <person name="Chang T.H."/>
            <person name="Lo W.S."/>
            <person name="Ku C."/>
            <person name="Chen L.L."/>
            <person name="Kuo C.H."/>
        </authorList>
    </citation>
    <scope>NUCLEOTIDE SEQUENCE [LARGE SCALE GENOMIC DNA]</scope>
    <source>
        <strain evidence="2">AES-1</strain>
    </source>
</reference>
<dbReference type="STRING" id="1276246.SCULI_v1c06290"/>